<protein>
    <submittedName>
        <fullName evidence="2">Concanavalin A-like lectin/glucanases superfamily protein</fullName>
    </submittedName>
</protein>
<dbReference type="InterPro" id="IPR013320">
    <property type="entry name" value="ConA-like_dom_sf"/>
</dbReference>
<gene>
    <name evidence="2" type="ORF">SAMN02745166_02491</name>
</gene>
<dbReference type="SUPFAM" id="SSF49899">
    <property type="entry name" value="Concanavalin A-like lectins/glucanases"/>
    <property type="match status" value="1"/>
</dbReference>
<dbReference type="GO" id="GO:0030246">
    <property type="term" value="F:carbohydrate binding"/>
    <property type="evidence" value="ECO:0007669"/>
    <property type="project" value="UniProtKB-KW"/>
</dbReference>
<name>A0A1T4Y591_9BACT</name>
<dbReference type="Proteomes" id="UP000190774">
    <property type="component" value="Unassembled WGS sequence"/>
</dbReference>
<sequence>MIMSGFMNTFARRLVLALTGSMIATLGVANDHAALISALTFHASFEENLNADFSKSDPVSYIKSGKELVSAVVNEDVQISQGKGKYGNALWFPKKGTTRPQFKDGGVLGYKAKNWSTSVSVWLRLDPDQDLEPGYCDPLQIVGDDSKKGFIFLEWSKDETPRFFRYAIRPLFHIWNPTNVQWAEIPFEKRPMVQVEKARAPFGRETWTHVVFTVENANPKPNQDHAKPVGRLYLNGELTGSIEGWDLTFDWDPAQVWLVLGASYVGYMDDLAVFNRALTLAEVKELRALPGGVRDLR</sequence>
<dbReference type="AlphaFoldDB" id="A0A1T4Y591"/>
<dbReference type="Gene3D" id="2.60.120.200">
    <property type="match status" value="1"/>
</dbReference>
<keyword evidence="3" id="KW-1185">Reference proteome</keyword>
<dbReference type="Pfam" id="PF13385">
    <property type="entry name" value="Laminin_G_3"/>
    <property type="match status" value="1"/>
</dbReference>
<dbReference type="STRING" id="48467.SAMN02745166_02491"/>
<evidence type="ECO:0000313" key="3">
    <source>
        <dbReference type="Proteomes" id="UP000190774"/>
    </source>
</evidence>
<keyword evidence="1" id="KW-0732">Signal</keyword>
<feature type="chain" id="PRO_5012639976" evidence="1">
    <location>
        <begin position="34"/>
        <end position="297"/>
    </location>
</feature>
<dbReference type="EMBL" id="FUYE01000007">
    <property type="protein sequence ID" value="SKA96906.1"/>
    <property type="molecule type" value="Genomic_DNA"/>
</dbReference>
<feature type="signal peptide" evidence="1">
    <location>
        <begin position="1"/>
        <end position="33"/>
    </location>
</feature>
<dbReference type="OrthoDB" id="186986at2"/>
<reference evidence="3" key="1">
    <citation type="submission" date="2017-02" db="EMBL/GenBank/DDBJ databases">
        <authorList>
            <person name="Varghese N."/>
            <person name="Submissions S."/>
        </authorList>
    </citation>
    <scope>NUCLEOTIDE SEQUENCE [LARGE SCALE GENOMIC DNA]</scope>
    <source>
        <strain evidence="3">ATCC 700200</strain>
    </source>
</reference>
<evidence type="ECO:0000256" key="1">
    <source>
        <dbReference type="SAM" id="SignalP"/>
    </source>
</evidence>
<proteinExistence type="predicted"/>
<keyword evidence="2" id="KW-0430">Lectin</keyword>
<accession>A0A1T4Y591</accession>
<evidence type="ECO:0000313" key="2">
    <source>
        <dbReference type="EMBL" id="SKA96906.1"/>
    </source>
</evidence>
<organism evidence="2 3">
    <name type="scientific">Prosthecobacter debontii</name>
    <dbReference type="NCBI Taxonomy" id="48467"/>
    <lineage>
        <taxon>Bacteria</taxon>
        <taxon>Pseudomonadati</taxon>
        <taxon>Verrucomicrobiota</taxon>
        <taxon>Verrucomicrobiia</taxon>
        <taxon>Verrucomicrobiales</taxon>
        <taxon>Verrucomicrobiaceae</taxon>
        <taxon>Prosthecobacter</taxon>
    </lineage>
</organism>